<evidence type="ECO:0000313" key="2">
    <source>
        <dbReference type="EnsemblPlants" id="AUR62007674-RA:cds"/>
    </source>
</evidence>
<dbReference type="Pfam" id="PF14392">
    <property type="entry name" value="zf-CCHC_4"/>
    <property type="match status" value="1"/>
</dbReference>
<dbReference type="Gramene" id="AUR62007674-RA">
    <property type="protein sequence ID" value="AUR62007674-RA:cds"/>
    <property type="gene ID" value="AUR62007674"/>
</dbReference>
<dbReference type="EnsemblPlants" id="AUR62007674-RA">
    <property type="protein sequence ID" value="AUR62007674-RA:cds"/>
    <property type="gene ID" value="AUR62007674"/>
</dbReference>
<name>A0A803L735_CHEQI</name>
<reference evidence="2" key="2">
    <citation type="submission" date="2021-03" db="UniProtKB">
        <authorList>
            <consortium name="EnsemblPlants"/>
        </authorList>
    </citation>
    <scope>IDENTIFICATION</scope>
</reference>
<dbReference type="InterPro" id="IPR025836">
    <property type="entry name" value="Zn_knuckle_CX2CX4HX4C"/>
</dbReference>
<feature type="domain" description="Zinc knuckle CX2CX4HX4C" evidence="1">
    <location>
        <begin position="9"/>
        <end position="42"/>
    </location>
</feature>
<dbReference type="Proteomes" id="UP000596660">
    <property type="component" value="Unplaced"/>
</dbReference>
<evidence type="ECO:0000259" key="1">
    <source>
        <dbReference type="Pfam" id="PF14392"/>
    </source>
</evidence>
<protein>
    <recommendedName>
        <fullName evidence="1">Zinc knuckle CX2CX4HX4C domain-containing protein</fullName>
    </recommendedName>
</protein>
<proteinExistence type="predicted"/>
<dbReference type="AlphaFoldDB" id="A0A803L735"/>
<organism evidence="2 3">
    <name type="scientific">Chenopodium quinoa</name>
    <name type="common">Quinoa</name>
    <dbReference type="NCBI Taxonomy" id="63459"/>
    <lineage>
        <taxon>Eukaryota</taxon>
        <taxon>Viridiplantae</taxon>
        <taxon>Streptophyta</taxon>
        <taxon>Embryophyta</taxon>
        <taxon>Tracheophyta</taxon>
        <taxon>Spermatophyta</taxon>
        <taxon>Magnoliopsida</taxon>
        <taxon>eudicotyledons</taxon>
        <taxon>Gunneridae</taxon>
        <taxon>Pentapetalae</taxon>
        <taxon>Caryophyllales</taxon>
        <taxon>Chenopodiaceae</taxon>
        <taxon>Chenopodioideae</taxon>
        <taxon>Atripliceae</taxon>
        <taxon>Chenopodium</taxon>
    </lineage>
</organism>
<evidence type="ECO:0000313" key="3">
    <source>
        <dbReference type="Proteomes" id="UP000596660"/>
    </source>
</evidence>
<keyword evidence="3" id="KW-1185">Reference proteome</keyword>
<accession>A0A803L735</accession>
<reference evidence="2" key="1">
    <citation type="journal article" date="2017" name="Nature">
        <title>The genome of Chenopodium quinoa.</title>
        <authorList>
            <person name="Jarvis D.E."/>
            <person name="Ho Y.S."/>
            <person name="Lightfoot D.J."/>
            <person name="Schmoeckel S.M."/>
            <person name="Li B."/>
            <person name="Borm T.J.A."/>
            <person name="Ohyanagi H."/>
            <person name="Mineta K."/>
            <person name="Michell C.T."/>
            <person name="Saber N."/>
            <person name="Kharbatia N.M."/>
            <person name="Rupper R.R."/>
            <person name="Sharp A.R."/>
            <person name="Dally N."/>
            <person name="Boughton B.A."/>
            <person name="Woo Y.H."/>
            <person name="Gao G."/>
            <person name="Schijlen E.G.W.M."/>
            <person name="Guo X."/>
            <person name="Momin A.A."/>
            <person name="Negrao S."/>
            <person name="Al-Babili S."/>
            <person name="Gehring C."/>
            <person name="Roessner U."/>
            <person name="Jung C."/>
            <person name="Murphy K."/>
            <person name="Arold S.T."/>
            <person name="Gojobori T."/>
            <person name="van der Linden C.G."/>
            <person name="van Loo E.N."/>
            <person name="Jellen E.N."/>
            <person name="Maughan P.J."/>
            <person name="Tester M."/>
        </authorList>
    </citation>
    <scope>NUCLEOTIDE SEQUENCE [LARGE SCALE GENOMIC DNA]</scope>
    <source>
        <strain evidence="2">cv. PI 614886</strain>
    </source>
</reference>
<sequence>MRRGMFIETGNSSSKWIDFQCERLSEFCFFCGRLDHTERECNVKEDCVNSSNEVVYQYGSWLKASPLKRSRTSGIDHEKEK</sequence>